<organism evidence="3 4">
    <name type="scientific">Mytilus coruscus</name>
    <name type="common">Sea mussel</name>
    <dbReference type="NCBI Taxonomy" id="42192"/>
    <lineage>
        <taxon>Eukaryota</taxon>
        <taxon>Metazoa</taxon>
        <taxon>Spiralia</taxon>
        <taxon>Lophotrochozoa</taxon>
        <taxon>Mollusca</taxon>
        <taxon>Bivalvia</taxon>
        <taxon>Autobranchia</taxon>
        <taxon>Pteriomorphia</taxon>
        <taxon>Mytilida</taxon>
        <taxon>Mytiloidea</taxon>
        <taxon>Mytilidae</taxon>
        <taxon>Mytilinae</taxon>
        <taxon>Mytilus</taxon>
    </lineage>
</organism>
<dbReference type="Gene3D" id="3.40.1000.30">
    <property type="match status" value="2"/>
</dbReference>
<dbReference type="InterPro" id="IPR029071">
    <property type="entry name" value="Ubiquitin-like_domsf"/>
</dbReference>
<gene>
    <name evidence="3" type="ORF">MCOR_24160</name>
</gene>
<dbReference type="InterPro" id="IPR021625">
    <property type="entry name" value="PI31_Prot_N"/>
</dbReference>
<keyword evidence="4" id="KW-1185">Reference proteome</keyword>
<name>A0A6J8BZ02_MYTCO</name>
<dbReference type="PANTHER" id="PTHR15537:SF2">
    <property type="entry name" value="F-BOX ONLY PROTEIN 7"/>
    <property type="match status" value="1"/>
</dbReference>
<evidence type="ECO:0000259" key="2">
    <source>
        <dbReference type="SMART" id="SM00256"/>
    </source>
</evidence>
<protein>
    <submittedName>
        <fullName evidence="3">FBXO7</fullName>
    </submittedName>
</protein>
<dbReference type="GO" id="GO:0019901">
    <property type="term" value="F:protein kinase binding"/>
    <property type="evidence" value="ECO:0007669"/>
    <property type="project" value="InterPro"/>
</dbReference>
<dbReference type="Pfam" id="PF12937">
    <property type="entry name" value="F-box-like"/>
    <property type="match status" value="1"/>
</dbReference>
<feature type="compositionally biased region" description="Polar residues" evidence="1">
    <location>
        <begin position="123"/>
        <end position="147"/>
    </location>
</feature>
<dbReference type="InterPro" id="IPR001810">
    <property type="entry name" value="F-box_dom"/>
</dbReference>
<evidence type="ECO:0000313" key="3">
    <source>
        <dbReference type="EMBL" id="CAC5388932.1"/>
    </source>
</evidence>
<feature type="domain" description="F-box" evidence="2">
    <location>
        <begin position="361"/>
        <end position="401"/>
    </location>
</feature>
<dbReference type="Pfam" id="PF11566">
    <property type="entry name" value="PI31_Prot_N"/>
    <property type="match status" value="1"/>
</dbReference>
<dbReference type="Gene3D" id="1.20.1280.50">
    <property type="match status" value="1"/>
</dbReference>
<dbReference type="Proteomes" id="UP000507470">
    <property type="component" value="Unassembled WGS sequence"/>
</dbReference>
<proteinExistence type="predicted"/>
<dbReference type="InterPro" id="IPR036047">
    <property type="entry name" value="F-box-like_dom_sf"/>
</dbReference>
<dbReference type="InterPro" id="IPR047118">
    <property type="entry name" value="Fbxo7"/>
</dbReference>
<dbReference type="AlphaFoldDB" id="A0A6J8BZ02"/>
<evidence type="ECO:0000256" key="1">
    <source>
        <dbReference type="SAM" id="MobiDB-lite"/>
    </source>
</evidence>
<dbReference type="EMBL" id="CACVKT020004298">
    <property type="protein sequence ID" value="CAC5388932.1"/>
    <property type="molecule type" value="Genomic_DNA"/>
</dbReference>
<accession>A0A6J8BZ02</accession>
<reference evidence="3 4" key="1">
    <citation type="submission" date="2020-06" db="EMBL/GenBank/DDBJ databases">
        <authorList>
            <person name="Li R."/>
            <person name="Bekaert M."/>
        </authorList>
    </citation>
    <scope>NUCLEOTIDE SEQUENCE [LARGE SCALE GENOMIC DNA]</scope>
    <source>
        <strain evidence="4">wild</strain>
    </source>
</reference>
<dbReference type="PANTHER" id="PTHR15537">
    <property type="entry name" value="F-BOX ONLY PROTEIN 7"/>
    <property type="match status" value="1"/>
</dbReference>
<dbReference type="GO" id="GO:1903599">
    <property type="term" value="P:positive regulation of autophagy of mitochondrion"/>
    <property type="evidence" value="ECO:0007669"/>
    <property type="project" value="TreeGrafter"/>
</dbReference>
<dbReference type="OrthoDB" id="101791at2759"/>
<dbReference type="SUPFAM" id="SSF54236">
    <property type="entry name" value="Ubiquitin-like"/>
    <property type="match status" value="1"/>
</dbReference>
<dbReference type="SUPFAM" id="SSF81383">
    <property type="entry name" value="F-box domain"/>
    <property type="match status" value="1"/>
</dbReference>
<feature type="region of interest" description="Disordered" evidence="1">
    <location>
        <begin position="518"/>
        <end position="542"/>
    </location>
</feature>
<sequence length="542" mass="61289">MMKIRIRNRKITKSIDIDNECKLNDLRQFIFGLFDDAFPREYFFSLNGKDPMTGADTSTEEDSPWNKDDLTLKDCNIVGGDLIHIVSLDEEETPTHSNEQDKNVAMETDHSTGSSSKPDDNKPSTSGYYDNSSQIANTENPTSAASGFSYSESDVAMEEKPVDHAIVNKCLSEPLLCRDSVQGTVTPLLVKVYIESDVTSTHEALVIVLHILMLESGYIPVQTSDQRTAYGRSDMMNGDWKKGSPASYTLKYTHNSCSDTDIFTLVCLKMGKLLIIHDIFTLVCLKMGKLLIIHGRSPDKEDIPLNITFSDFIQSIDGEINEVYKNLPKLSMIFKDTISLPLLQTYRQNHGFPVLSGIMSLSHEIKLTVFSFLDVPSTVRMMDTCKDFQQICKDRYLWRRHYLKDFGNRQNNDLSQDWYAIYKTEYQLRKQREKDRRRFLSQMTCIVPPVFRPDHDPGFPNPLPSYPPGMIGGDFDLFPQFQGPGGVGGFGGRRSGHNPLQPLQPRFDPLGPLPGHNFRPGRGGGLRDNRGMFGRMGGPRFF</sequence>
<feature type="compositionally biased region" description="Basic and acidic residues" evidence="1">
    <location>
        <begin position="98"/>
        <end position="110"/>
    </location>
</feature>
<dbReference type="SMART" id="SM00256">
    <property type="entry name" value="FBOX"/>
    <property type="match status" value="1"/>
</dbReference>
<evidence type="ECO:0000313" key="4">
    <source>
        <dbReference type="Proteomes" id="UP000507470"/>
    </source>
</evidence>
<feature type="region of interest" description="Disordered" evidence="1">
    <location>
        <begin position="91"/>
        <end position="147"/>
    </location>
</feature>